<reference evidence="2" key="2">
    <citation type="submission" date="2004-02" db="EMBL/GenBank/DDBJ databases">
        <authorList>
            <consortium name="Genoscope"/>
            <consortium name="Whitehead Institute Centre for Genome Research"/>
        </authorList>
    </citation>
    <scope>NUCLEOTIDE SEQUENCE</scope>
</reference>
<feature type="compositionally biased region" description="Basic and acidic residues" evidence="1">
    <location>
        <begin position="26"/>
        <end position="39"/>
    </location>
</feature>
<feature type="compositionally biased region" description="Basic and acidic residues" evidence="1">
    <location>
        <begin position="64"/>
        <end position="75"/>
    </location>
</feature>
<protein>
    <submittedName>
        <fullName evidence="2">(spotted green pufferfish) hypothetical protein</fullName>
    </submittedName>
</protein>
<evidence type="ECO:0000256" key="1">
    <source>
        <dbReference type="SAM" id="MobiDB-lite"/>
    </source>
</evidence>
<proteinExistence type="predicted"/>
<organism evidence="2">
    <name type="scientific">Tetraodon nigroviridis</name>
    <name type="common">Spotted green pufferfish</name>
    <name type="synonym">Chelonodon nigroviridis</name>
    <dbReference type="NCBI Taxonomy" id="99883"/>
    <lineage>
        <taxon>Eukaryota</taxon>
        <taxon>Metazoa</taxon>
        <taxon>Chordata</taxon>
        <taxon>Craniata</taxon>
        <taxon>Vertebrata</taxon>
        <taxon>Euteleostomi</taxon>
        <taxon>Actinopterygii</taxon>
        <taxon>Neopterygii</taxon>
        <taxon>Teleostei</taxon>
        <taxon>Neoteleostei</taxon>
        <taxon>Acanthomorphata</taxon>
        <taxon>Eupercaria</taxon>
        <taxon>Tetraodontiformes</taxon>
        <taxon>Tetradontoidea</taxon>
        <taxon>Tetraodontidae</taxon>
        <taxon>Tetraodon</taxon>
    </lineage>
</organism>
<dbReference type="KEGG" id="tng:GSTEN00006472G001"/>
<feature type="region of interest" description="Disordered" evidence="1">
    <location>
        <begin position="1"/>
        <end position="159"/>
    </location>
</feature>
<feature type="non-terminal residue" evidence="2">
    <location>
        <position position="1"/>
    </location>
</feature>
<gene>
    <name evidence="2" type="ORF">GSTENG00006472001</name>
</gene>
<dbReference type="AlphaFoldDB" id="Q4T655"/>
<comment type="caution">
    <text evidence="2">The sequence shown here is derived from an EMBL/GenBank/DDBJ whole genome shotgun (WGS) entry which is preliminary data.</text>
</comment>
<accession>Q4T655</accession>
<sequence length="215" mass="24032">DMKNQLALQRKQKATNGLLEVHPPQKKKEGVCTHQHQDGSCDLDQGDSEPPPIKEEQEEPCCYWDREQQTVKQESEALMMTPIHEEDDRETSVSKEPDCDQQLLSNSPRVVESKDQENYNGEDSGSTPGEDLKPTVKQNKRKSHPGNANNPADSAADWNTDTGPTPATCHTESTSSLHCCRFPDLCSQLHEDCWRAAAGHSLALVTQRFSGRFPH</sequence>
<evidence type="ECO:0000313" key="2">
    <source>
        <dbReference type="EMBL" id="CAF91627.1"/>
    </source>
</evidence>
<dbReference type="EMBL" id="CAAE01008929">
    <property type="protein sequence ID" value="CAF91627.1"/>
    <property type="molecule type" value="Genomic_DNA"/>
</dbReference>
<feature type="compositionally biased region" description="Polar residues" evidence="1">
    <location>
        <begin position="146"/>
        <end position="159"/>
    </location>
</feature>
<feature type="compositionally biased region" description="Basic and acidic residues" evidence="1">
    <location>
        <begin position="83"/>
        <end position="98"/>
    </location>
</feature>
<feature type="compositionally biased region" description="Polar residues" evidence="1">
    <location>
        <begin position="118"/>
        <end position="127"/>
    </location>
</feature>
<reference evidence="2" key="1">
    <citation type="journal article" date="2004" name="Nature">
        <title>Genome duplication in the teleost fish Tetraodon nigroviridis reveals the early vertebrate proto-karyotype.</title>
        <authorList>
            <person name="Jaillon O."/>
            <person name="Aury J.-M."/>
            <person name="Brunet F."/>
            <person name="Petit J.-L."/>
            <person name="Stange-Thomann N."/>
            <person name="Mauceli E."/>
            <person name="Bouneau L."/>
            <person name="Fischer C."/>
            <person name="Ozouf-Costaz C."/>
            <person name="Bernot A."/>
            <person name="Nicaud S."/>
            <person name="Jaffe D."/>
            <person name="Fisher S."/>
            <person name="Lutfalla G."/>
            <person name="Dossat C."/>
            <person name="Segurens B."/>
            <person name="Dasilva C."/>
            <person name="Salanoubat M."/>
            <person name="Levy M."/>
            <person name="Boudet N."/>
            <person name="Castellano S."/>
            <person name="Anthouard V."/>
            <person name="Jubin C."/>
            <person name="Castelli V."/>
            <person name="Katinka M."/>
            <person name="Vacherie B."/>
            <person name="Biemont C."/>
            <person name="Skalli Z."/>
            <person name="Cattolico L."/>
            <person name="Poulain J."/>
            <person name="De Berardinis V."/>
            <person name="Cruaud C."/>
            <person name="Duprat S."/>
            <person name="Brottier P."/>
            <person name="Coutanceau J.-P."/>
            <person name="Gouzy J."/>
            <person name="Parra G."/>
            <person name="Lardier G."/>
            <person name="Chapple C."/>
            <person name="McKernan K.J."/>
            <person name="McEwan P."/>
            <person name="Bosak S."/>
            <person name="Kellis M."/>
            <person name="Volff J.-N."/>
            <person name="Guigo R."/>
            <person name="Zody M.C."/>
            <person name="Mesirov J."/>
            <person name="Lindblad-Toh K."/>
            <person name="Birren B."/>
            <person name="Nusbaum C."/>
            <person name="Kahn D."/>
            <person name="Robinson-Rechavi M."/>
            <person name="Laudet V."/>
            <person name="Schachter V."/>
            <person name="Quetier F."/>
            <person name="Saurin W."/>
            <person name="Scarpelli C."/>
            <person name="Wincker P."/>
            <person name="Lander E.S."/>
            <person name="Weissenbach J."/>
            <person name="Roest Crollius H."/>
        </authorList>
    </citation>
    <scope>NUCLEOTIDE SEQUENCE [LARGE SCALE GENOMIC DNA]</scope>
</reference>
<name>Q4T655_TETNG</name>